<sequence length="96" mass="10032">MGQGGRPGAALTSIAQGFVSSGEFQPRYGQTLSNADYVTALYTNVFDRAPDAAGLNGWTHALAAGQSRESVLLAFSDSAEMKAQVAPQIAEGIWLV</sequence>
<protein>
    <submittedName>
        <fullName evidence="2">DUF4214 domain-containing protein</fullName>
    </submittedName>
</protein>
<dbReference type="Pfam" id="PF13946">
    <property type="entry name" value="DUF4214"/>
    <property type="match status" value="1"/>
</dbReference>
<dbReference type="InterPro" id="IPR025282">
    <property type="entry name" value="DUF4214"/>
</dbReference>
<organism evidence="2">
    <name type="scientific">Alsobacter sp. KACC 23698</name>
    <dbReference type="NCBI Taxonomy" id="3149229"/>
    <lineage>
        <taxon>Bacteria</taxon>
        <taxon>Pseudomonadati</taxon>
        <taxon>Pseudomonadota</taxon>
        <taxon>Alphaproteobacteria</taxon>
        <taxon>Hyphomicrobiales</taxon>
        <taxon>Alsobacteraceae</taxon>
        <taxon>Alsobacter</taxon>
    </lineage>
</organism>
<proteinExistence type="predicted"/>
<gene>
    <name evidence="2" type="ORF">ABEG18_06280</name>
</gene>
<reference evidence="2" key="1">
    <citation type="submission" date="2024-05" db="EMBL/GenBank/DDBJ databases">
        <authorList>
            <person name="Kim S."/>
            <person name="Heo J."/>
            <person name="Choi H."/>
            <person name="Choi Y."/>
            <person name="Kwon S.-W."/>
            <person name="Kim Y."/>
        </authorList>
    </citation>
    <scope>NUCLEOTIDE SEQUENCE</scope>
    <source>
        <strain evidence="2">KACC 23698</strain>
    </source>
</reference>
<accession>A0AAU7JMQ9</accession>
<dbReference type="AlphaFoldDB" id="A0AAU7JMQ9"/>
<evidence type="ECO:0000313" key="2">
    <source>
        <dbReference type="EMBL" id="XBO41698.1"/>
    </source>
</evidence>
<evidence type="ECO:0000259" key="1">
    <source>
        <dbReference type="Pfam" id="PF13946"/>
    </source>
</evidence>
<dbReference type="InterPro" id="IPR038255">
    <property type="entry name" value="PBS_linker_sf"/>
</dbReference>
<dbReference type="EMBL" id="CP157484">
    <property type="protein sequence ID" value="XBO41698.1"/>
    <property type="molecule type" value="Genomic_DNA"/>
</dbReference>
<dbReference type="Gene3D" id="1.10.3130.20">
    <property type="entry name" value="Phycobilisome linker domain"/>
    <property type="match status" value="1"/>
</dbReference>
<feature type="domain" description="DUF4214" evidence="1">
    <location>
        <begin position="15"/>
        <end position="84"/>
    </location>
</feature>
<dbReference type="RefSeq" id="WP_406858544.1">
    <property type="nucleotide sequence ID" value="NZ_CP157484.1"/>
</dbReference>
<name>A0AAU7JMQ9_9HYPH</name>